<gene>
    <name evidence="3" type="ORF">D7I43_30225</name>
</gene>
<dbReference type="GO" id="GO:0006313">
    <property type="term" value="P:DNA transposition"/>
    <property type="evidence" value="ECO:0007669"/>
    <property type="project" value="InterPro"/>
</dbReference>
<dbReference type="Proteomes" id="UP000285744">
    <property type="component" value="Unassembled WGS sequence"/>
</dbReference>
<feature type="region of interest" description="Disordered" evidence="1">
    <location>
        <begin position="1"/>
        <end position="59"/>
    </location>
</feature>
<name>A0A420ESL5_9ACTN</name>
<dbReference type="GO" id="GO:0003677">
    <property type="term" value="F:DNA binding"/>
    <property type="evidence" value="ECO:0007669"/>
    <property type="project" value="InterPro"/>
</dbReference>
<feature type="region of interest" description="Disordered" evidence="1">
    <location>
        <begin position="120"/>
        <end position="152"/>
    </location>
</feature>
<proteinExistence type="predicted"/>
<sequence>MATTARSAAQQAESGRPARHVPGGDRRLSCSGAQGWPKTGPSPVDRRKPGSKHQVITDAGGIPLTASLTAGNRHDVTQLLPLDDTVPRIKGIRGRPRQRPDRIYAHRGYDFDKYRRELRTDPLQARSRSAYDPVGRELTRPPPWCCRRERRR</sequence>
<dbReference type="EMBL" id="RAQQ01000037">
    <property type="protein sequence ID" value="RKF23662.1"/>
    <property type="molecule type" value="Genomic_DNA"/>
</dbReference>
<evidence type="ECO:0000313" key="4">
    <source>
        <dbReference type="Proteomes" id="UP000285744"/>
    </source>
</evidence>
<accession>A0A420ESL5</accession>
<protein>
    <recommendedName>
        <fullName evidence="2">Transposase IS4-like domain-containing protein</fullName>
    </recommendedName>
</protein>
<dbReference type="InterPro" id="IPR002559">
    <property type="entry name" value="Transposase_11"/>
</dbReference>
<feature type="domain" description="Transposase IS4-like" evidence="2">
    <location>
        <begin position="36"/>
        <end position="119"/>
    </location>
</feature>
<dbReference type="Pfam" id="PF01609">
    <property type="entry name" value="DDE_Tnp_1"/>
    <property type="match status" value="1"/>
</dbReference>
<reference evidence="3 4" key="1">
    <citation type="journal article" date="2018" name="Int. J. Syst. Evol. Microbiol.">
        <title>Micromonospora globbae sp. nov., an endophytic actinomycete isolated from roots of Globba winitii C. H. Wright.</title>
        <authorList>
            <person name="Kuncharoen N."/>
            <person name="Pittayakhajonwut P."/>
            <person name="Tanasupawat S."/>
        </authorList>
    </citation>
    <scope>NUCLEOTIDE SEQUENCE [LARGE SCALE GENOMIC DNA]</scope>
    <source>
        <strain evidence="3 4">WPS1-2</strain>
    </source>
</reference>
<comment type="caution">
    <text evidence="3">The sequence shown here is derived from an EMBL/GenBank/DDBJ whole genome shotgun (WGS) entry which is preliminary data.</text>
</comment>
<evidence type="ECO:0000313" key="3">
    <source>
        <dbReference type="EMBL" id="RKF23662.1"/>
    </source>
</evidence>
<evidence type="ECO:0000256" key="1">
    <source>
        <dbReference type="SAM" id="MobiDB-lite"/>
    </source>
</evidence>
<dbReference type="OrthoDB" id="3213859at2"/>
<evidence type="ECO:0000259" key="2">
    <source>
        <dbReference type="Pfam" id="PF01609"/>
    </source>
</evidence>
<organism evidence="3 4">
    <name type="scientific">Micromonospora globbae</name>
    <dbReference type="NCBI Taxonomy" id="1894969"/>
    <lineage>
        <taxon>Bacteria</taxon>
        <taxon>Bacillati</taxon>
        <taxon>Actinomycetota</taxon>
        <taxon>Actinomycetes</taxon>
        <taxon>Micromonosporales</taxon>
        <taxon>Micromonosporaceae</taxon>
        <taxon>Micromonospora</taxon>
    </lineage>
</organism>
<dbReference type="AlphaFoldDB" id="A0A420ESL5"/>
<feature type="compositionally biased region" description="Polar residues" evidence="1">
    <location>
        <begin position="1"/>
        <end position="13"/>
    </location>
</feature>
<dbReference type="GO" id="GO:0004803">
    <property type="term" value="F:transposase activity"/>
    <property type="evidence" value="ECO:0007669"/>
    <property type="project" value="InterPro"/>
</dbReference>